<dbReference type="GO" id="GO:0032267">
    <property type="term" value="F:tRNA(Ile)-lysidine synthase activity"/>
    <property type="evidence" value="ECO:0007669"/>
    <property type="project" value="UniProtKB-EC"/>
</dbReference>
<keyword evidence="3 8" id="KW-0436">Ligase</keyword>
<dbReference type="SUPFAM" id="SSF56037">
    <property type="entry name" value="PheT/TilS domain"/>
    <property type="match status" value="1"/>
</dbReference>
<dbReference type="KEGG" id="tcy:Thicy_0708"/>
<dbReference type="SUPFAM" id="SSF82829">
    <property type="entry name" value="MesJ substrate recognition domain-like"/>
    <property type="match status" value="1"/>
</dbReference>
<keyword evidence="6 8" id="KW-0067">ATP-binding</keyword>
<comment type="catalytic activity">
    <reaction evidence="7 8">
        <text>cytidine(34) in tRNA(Ile2) + L-lysine + ATP = lysidine(34) in tRNA(Ile2) + AMP + diphosphate + H(+)</text>
        <dbReference type="Rhea" id="RHEA:43744"/>
        <dbReference type="Rhea" id="RHEA-COMP:10625"/>
        <dbReference type="Rhea" id="RHEA-COMP:10670"/>
        <dbReference type="ChEBI" id="CHEBI:15378"/>
        <dbReference type="ChEBI" id="CHEBI:30616"/>
        <dbReference type="ChEBI" id="CHEBI:32551"/>
        <dbReference type="ChEBI" id="CHEBI:33019"/>
        <dbReference type="ChEBI" id="CHEBI:82748"/>
        <dbReference type="ChEBI" id="CHEBI:83665"/>
        <dbReference type="ChEBI" id="CHEBI:456215"/>
        <dbReference type="EC" id="6.3.4.19"/>
    </reaction>
</comment>
<dbReference type="Proteomes" id="UP000009232">
    <property type="component" value="Chromosome"/>
</dbReference>
<dbReference type="InterPro" id="IPR012796">
    <property type="entry name" value="Lysidine-tRNA-synth_C"/>
</dbReference>
<proteinExistence type="inferred from homology"/>
<dbReference type="Gene3D" id="1.20.59.20">
    <property type="match status" value="1"/>
</dbReference>
<dbReference type="HAMAP" id="MF_01161">
    <property type="entry name" value="tRNA_Ile_lys_synt"/>
    <property type="match status" value="1"/>
</dbReference>
<dbReference type="GO" id="GO:0005737">
    <property type="term" value="C:cytoplasm"/>
    <property type="evidence" value="ECO:0007669"/>
    <property type="project" value="UniProtKB-SubCell"/>
</dbReference>
<dbReference type="RefSeq" id="WP_013835259.1">
    <property type="nucleotide sequence ID" value="NC_015581.1"/>
</dbReference>
<dbReference type="EMBL" id="CP002776">
    <property type="protein sequence ID" value="AEG31480.1"/>
    <property type="molecule type" value="Genomic_DNA"/>
</dbReference>
<protein>
    <recommendedName>
        <fullName evidence="8">tRNA(Ile)-lysidine synthase</fullName>
        <ecNumber evidence="8">6.3.4.19</ecNumber>
    </recommendedName>
    <alternativeName>
        <fullName evidence="8">tRNA(Ile)-2-lysyl-cytidine synthase</fullName>
    </alternativeName>
    <alternativeName>
        <fullName evidence="8">tRNA(Ile)-lysidine synthetase</fullName>
    </alternativeName>
</protein>
<evidence type="ECO:0000259" key="11">
    <source>
        <dbReference type="Pfam" id="PF11734"/>
    </source>
</evidence>
<dbReference type="Pfam" id="PF11734">
    <property type="entry name" value="TilS_C"/>
    <property type="match status" value="1"/>
</dbReference>
<dbReference type="Gene3D" id="3.40.50.620">
    <property type="entry name" value="HUPs"/>
    <property type="match status" value="1"/>
</dbReference>
<comment type="similarity">
    <text evidence="8">Belongs to the tRNA(Ile)-lysidine synthase family.</text>
</comment>
<reference evidence="12 13" key="1">
    <citation type="submission" date="2011-05" db="EMBL/GenBank/DDBJ databases">
        <title>Complete sequence of Thioalkalimicrobium cyclicum ALM1.</title>
        <authorList>
            <consortium name="US DOE Joint Genome Institute"/>
            <person name="Lucas S."/>
            <person name="Han J."/>
            <person name="Lapidus A."/>
            <person name="Cheng J.-F."/>
            <person name="Goodwin L."/>
            <person name="Pitluck S."/>
            <person name="Peters L."/>
            <person name="Mikhailova N."/>
            <person name="Davenport K."/>
            <person name="Han C."/>
            <person name="Tapia R."/>
            <person name="Land M."/>
            <person name="Hauser L."/>
            <person name="Kyrpides N."/>
            <person name="Ivanova N."/>
            <person name="Pagani I."/>
            <person name="Kappler U."/>
            <person name="Woyke T."/>
        </authorList>
    </citation>
    <scope>NUCLEOTIDE SEQUENCE [LARGE SCALE GENOMIC DNA]</scope>
    <source>
        <strain evidence="13">DSM 14477 / JCM 11371 / ALM1</strain>
    </source>
</reference>
<evidence type="ECO:0000256" key="3">
    <source>
        <dbReference type="ARBA" id="ARBA00022598"/>
    </source>
</evidence>
<evidence type="ECO:0000259" key="10">
    <source>
        <dbReference type="Pfam" id="PF09179"/>
    </source>
</evidence>
<dbReference type="NCBIfam" id="TIGR02432">
    <property type="entry name" value="lysidine_TilS_N"/>
    <property type="match status" value="1"/>
</dbReference>
<keyword evidence="5 8" id="KW-0547">Nucleotide-binding</keyword>
<dbReference type="InterPro" id="IPR014729">
    <property type="entry name" value="Rossmann-like_a/b/a_fold"/>
</dbReference>
<evidence type="ECO:0000313" key="12">
    <source>
        <dbReference type="EMBL" id="AEG31480.1"/>
    </source>
</evidence>
<dbReference type="GO" id="GO:0005524">
    <property type="term" value="F:ATP binding"/>
    <property type="evidence" value="ECO:0007669"/>
    <property type="project" value="UniProtKB-UniRule"/>
</dbReference>
<comment type="subcellular location">
    <subcellularLocation>
        <location evidence="1 8">Cytoplasm</location>
    </subcellularLocation>
</comment>
<evidence type="ECO:0000259" key="9">
    <source>
        <dbReference type="Pfam" id="PF01171"/>
    </source>
</evidence>
<evidence type="ECO:0000256" key="7">
    <source>
        <dbReference type="ARBA" id="ARBA00048539"/>
    </source>
</evidence>
<feature type="domain" description="Lysidine-tRNA(Ile) synthetase C-terminal" evidence="11">
    <location>
        <begin position="387"/>
        <end position="408"/>
    </location>
</feature>
<dbReference type="PANTHER" id="PTHR43033:SF1">
    <property type="entry name" value="TRNA(ILE)-LYSIDINE SYNTHASE-RELATED"/>
    <property type="match status" value="1"/>
</dbReference>
<evidence type="ECO:0000256" key="4">
    <source>
        <dbReference type="ARBA" id="ARBA00022694"/>
    </source>
</evidence>
<dbReference type="OrthoDB" id="9807403at2"/>
<organism evidence="12 13">
    <name type="scientific">Thiomicrospira cyclica (strain DSM 14477 / JCM 11371 / ALM1)</name>
    <name type="common">Thioalkalimicrobium cyclicum</name>
    <dbReference type="NCBI Taxonomy" id="717773"/>
    <lineage>
        <taxon>Bacteria</taxon>
        <taxon>Pseudomonadati</taxon>
        <taxon>Pseudomonadota</taxon>
        <taxon>Gammaproteobacteria</taxon>
        <taxon>Thiotrichales</taxon>
        <taxon>Piscirickettsiaceae</taxon>
        <taxon>Thiomicrospira</taxon>
    </lineage>
</organism>
<evidence type="ECO:0000256" key="6">
    <source>
        <dbReference type="ARBA" id="ARBA00022840"/>
    </source>
</evidence>
<dbReference type="PANTHER" id="PTHR43033">
    <property type="entry name" value="TRNA(ILE)-LYSIDINE SYNTHASE-RELATED"/>
    <property type="match status" value="1"/>
</dbReference>
<evidence type="ECO:0000256" key="8">
    <source>
        <dbReference type="HAMAP-Rule" id="MF_01161"/>
    </source>
</evidence>
<dbReference type="Pfam" id="PF01171">
    <property type="entry name" value="ATP_bind_3"/>
    <property type="match status" value="1"/>
</dbReference>
<dbReference type="eggNOG" id="COG0037">
    <property type="taxonomic scope" value="Bacteria"/>
</dbReference>
<comment type="function">
    <text evidence="8">Ligates lysine onto the cytidine present at position 34 of the AUA codon-specific tRNA(Ile) that contains the anticodon CAU, in an ATP-dependent manner. Cytidine is converted to lysidine, thus changing the amino acid specificity of the tRNA from methionine to isoleucine.</text>
</comment>
<evidence type="ECO:0000256" key="5">
    <source>
        <dbReference type="ARBA" id="ARBA00022741"/>
    </source>
</evidence>
<dbReference type="HOGENOM" id="CLU_018869_2_0_6"/>
<feature type="domain" description="tRNA(Ile)-lysidine/2-thiocytidine synthase N-terminal" evidence="9">
    <location>
        <begin position="29"/>
        <end position="215"/>
    </location>
</feature>
<feature type="binding site" evidence="8">
    <location>
        <begin position="34"/>
        <end position="39"/>
    </location>
    <ligand>
        <name>ATP</name>
        <dbReference type="ChEBI" id="CHEBI:30616"/>
    </ligand>
</feature>
<dbReference type="STRING" id="717773.Thicy_0708"/>
<accession>F6DC94</accession>
<dbReference type="EC" id="6.3.4.19" evidence="8"/>
<dbReference type="InterPro" id="IPR015262">
    <property type="entry name" value="tRNA_Ile_lys_synt_subst-bd"/>
</dbReference>
<evidence type="ECO:0000256" key="1">
    <source>
        <dbReference type="ARBA" id="ARBA00004496"/>
    </source>
</evidence>
<dbReference type="InterPro" id="IPR012094">
    <property type="entry name" value="tRNA_Ile_lys_synt"/>
</dbReference>
<evidence type="ECO:0000313" key="13">
    <source>
        <dbReference type="Proteomes" id="UP000009232"/>
    </source>
</evidence>
<dbReference type="InterPro" id="IPR012795">
    <property type="entry name" value="tRNA_Ile_lys_synt_N"/>
</dbReference>
<sequence length="420" mass="48469">MVTLSSELNQAFQQFFQQLNQTTDVPPPLLVAWSGGLDSTVLVHALRHYVAANNLPNDFSTVHVNHGLSPLANDWQQNCELLANQWQIPHKTLVLSLDAGANLEARARRARYHALALHCSEQACLLTAHHQQDQAETLLARLFQGAGIQGLSGMSSLRPLRSVSNNIPDKSQWLGRPLLTVSQQALCDYASENQLTWVTDPMNSDTYYERVFMRSELWPVLAKRYQYPTASIAKTAQLLQQTLALLTEYQNLDWQVWSQNALSFDWPYLLNMSWPRQQSLIARWFDTHHFLSLRRQHWEWFQQQAFEAEPKRHPQILVAGLPMQRYQSRIYYPAIAPVFDIPITDYEQLQEWVNGHWPIELNVLEDLYVFPLRLRNRQAIDNFSGVSLKKWFQSRGVAPWLREAWPVVDSKAGCFLLGVN</sequence>
<evidence type="ECO:0000256" key="2">
    <source>
        <dbReference type="ARBA" id="ARBA00022490"/>
    </source>
</evidence>
<keyword evidence="4 8" id="KW-0819">tRNA processing</keyword>
<dbReference type="CDD" id="cd01992">
    <property type="entry name" value="TilS_N"/>
    <property type="match status" value="1"/>
</dbReference>
<dbReference type="Pfam" id="PF09179">
    <property type="entry name" value="TilS"/>
    <property type="match status" value="1"/>
</dbReference>
<name>F6DC94_THICA</name>
<gene>
    <name evidence="8" type="primary">tilS</name>
    <name evidence="12" type="ordered locus">Thicy_0708</name>
</gene>
<dbReference type="SUPFAM" id="SSF52402">
    <property type="entry name" value="Adenine nucleotide alpha hydrolases-like"/>
    <property type="match status" value="1"/>
</dbReference>
<keyword evidence="13" id="KW-1185">Reference proteome</keyword>
<keyword evidence="2 8" id="KW-0963">Cytoplasm</keyword>
<dbReference type="GO" id="GO:0006400">
    <property type="term" value="P:tRNA modification"/>
    <property type="evidence" value="ECO:0007669"/>
    <property type="project" value="UniProtKB-UniRule"/>
</dbReference>
<dbReference type="AlphaFoldDB" id="F6DC94"/>
<feature type="domain" description="tRNA(Ile)-lysidine synthase substrate-binding" evidence="10">
    <location>
        <begin position="268"/>
        <end position="331"/>
    </location>
</feature>
<comment type="domain">
    <text evidence="8">The N-terminal region contains the highly conserved SGGXDS motif, predicted to be a P-loop motif involved in ATP binding.</text>
</comment>
<dbReference type="InterPro" id="IPR011063">
    <property type="entry name" value="TilS/TtcA_N"/>
</dbReference>